<reference evidence="3" key="1">
    <citation type="submission" date="2025-08" db="UniProtKB">
        <authorList>
            <consortium name="RefSeq"/>
        </authorList>
    </citation>
    <scope>IDENTIFICATION</scope>
</reference>
<protein>
    <submittedName>
        <fullName evidence="3">Uncharacterized protein LOC109505474</fullName>
    </submittedName>
</protein>
<dbReference type="GeneID" id="109505474"/>
<dbReference type="Proteomes" id="UP000504607">
    <property type="component" value="Chromosome 2"/>
</dbReference>
<evidence type="ECO:0000256" key="1">
    <source>
        <dbReference type="SAM" id="MobiDB-lite"/>
    </source>
</evidence>
<organism evidence="2 3">
    <name type="scientific">Elaeis guineensis var. tenera</name>
    <name type="common">Oil palm</name>
    <dbReference type="NCBI Taxonomy" id="51953"/>
    <lineage>
        <taxon>Eukaryota</taxon>
        <taxon>Viridiplantae</taxon>
        <taxon>Streptophyta</taxon>
        <taxon>Embryophyta</taxon>
        <taxon>Tracheophyta</taxon>
        <taxon>Spermatophyta</taxon>
        <taxon>Magnoliopsida</taxon>
        <taxon>Liliopsida</taxon>
        <taxon>Arecaceae</taxon>
        <taxon>Arecoideae</taxon>
        <taxon>Cocoseae</taxon>
        <taxon>Elaeidinae</taxon>
        <taxon>Elaeis</taxon>
    </lineage>
</organism>
<keyword evidence="2" id="KW-1185">Reference proteome</keyword>
<dbReference type="PANTHER" id="PTHR10775">
    <property type="entry name" value="OS08G0208400 PROTEIN"/>
    <property type="match status" value="1"/>
</dbReference>
<evidence type="ECO:0000313" key="2">
    <source>
        <dbReference type="Proteomes" id="UP000504607"/>
    </source>
</evidence>
<dbReference type="AlphaFoldDB" id="A0A8N4F198"/>
<dbReference type="RefSeq" id="XP_029118655.1">
    <property type="nucleotide sequence ID" value="XM_029262822.1"/>
</dbReference>
<feature type="region of interest" description="Disordered" evidence="1">
    <location>
        <begin position="1"/>
        <end position="20"/>
    </location>
</feature>
<gene>
    <name evidence="3" type="primary">LOC109505474</name>
</gene>
<sequence>MKDTESDGPDDDSNEDDDDDGIRDLLHDVSSFFNDCPIEKNLGASTNASHSGTDVFNDLLMEATEELYPGCTKFLKLSFIIKLLHWKVYNKWSNKYFDMLLSLLRDVLPNGQSLPKSYYAANCFLQNLGLGYVPIHACKYDCALFWKEYENCDSCPKCGTSRWMINNGKDKKIPYKVLRYFMLKFRLQ</sequence>
<accession>A0A8N4F198</accession>
<proteinExistence type="predicted"/>
<dbReference type="KEGG" id="egu:109505474"/>
<dbReference type="PANTHER" id="PTHR10775:SF185">
    <property type="entry name" value="OS08G0208400 PROTEIN"/>
    <property type="match status" value="1"/>
</dbReference>
<evidence type="ECO:0000313" key="3">
    <source>
        <dbReference type="RefSeq" id="XP_029118655.1"/>
    </source>
</evidence>
<dbReference type="OrthoDB" id="629391at2759"/>
<name>A0A8N4F198_ELAGV</name>